<dbReference type="Proteomes" id="UP001178507">
    <property type="component" value="Unassembled WGS sequence"/>
</dbReference>
<proteinExistence type="predicted"/>
<evidence type="ECO:0000313" key="2">
    <source>
        <dbReference type="EMBL" id="CAJ1383863.1"/>
    </source>
</evidence>
<accession>A0AA36I9Z8</accession>
<dbReference type="AlphaFoldDB" id="A0AA36I9Z8"/>
<keyword evidence="1" id="KW-1133">Transmembrane helix</keyword>
<keyword evidence="3" id="KW-1185">Reference proteome</keyword>
<protein>
    <submittedName>
        <fullName evidence="2">Uncharacterized protein</fullName>
    </submittedName>
</protein>
<evidence type="ECO:0000256" key="1">
    <source>
        <dbReference type="SAM" id="Phobius"/>
    </source>
</evidence>
<reference evidence="2" key="1">
    <citation type="submission" date="2023-08" db="EMBL/GenBank/DDBJ databases">
        <authorList>
            <person name="Chen Y."/>
            <person name="Shah S."/>
            <person name="Dougan E. K."/>
            <person name="Thang M."/>
            <person name="Chan C."/>
        </authorList>
    </citation>
    <scope>NUCLEOTIDE SEQUENCE</scope>
</reference>
<name>A0AA36I9Z8_9DINO</name>
<feature type="transmembrane region" description="Helical" evidence="1">
    <location>
        <begin position="20"/>
        <end position="41"/>
    </location>
</feature>
<sequence>MLPPKWDSFPNKNDAMCAWALWAILALVFLCYVVVSTMSYVDGLYLPEDEDVFSAELQLPPVWLQLCDLLPLQAALNYSLLDHLIVQGRLNYVMPNGTEILSHMPFNTSAAAVYKRQNFHCKRFAITSKVPMEAIMPYFIFFVGIQEPFHPKLSEYEGFYSKGLFFGPSLAHDPVNDFASKEENLVKTWVPSTRLPGQRNVVLNAVPSRAMWIDSMGGRQGAPCDDTFFFADVSMVADAITQPEDARRYTNVSINSRPTLRLVVPVAHQEVITWSFKNDILADTLAWLGKLASATVIFKLLTAVFPSARQKRYHLLMHLPCLGLGTEEEDEPLLKREGDP</sequence>
<gene>
    <name evidence="2" type="ORF">EVOR1521_LOCUS10851</name>
</gene>
<keyword evidence="1" id="KW-0472">Membrane</keyword>
<dbReference type="EMBL" id="CAUJNA010001057">
    <property type="protein sequence ID" value="CAJ1383863.1"/>
    <property type="molecule type" value="Genomic_DNA"/>
</dbReference>
<comment type="caution">
    <text evidence="2">The sequence shown here is derived from an EMBL/GenBank/DDBJ whole genome shotgun (WGS) entry which is preliminary data.</text>
</comment>
<organism evidence="2 3">
    <name type="scientific">Effrenium voratum</name>
    <dbReference type="NCBI Taxonomy" id="2562239"/>
    <lineage>
        <taxon>Eukaryota</taxon>
        <taxon>Sar</taxon>
        <taxon>Alveolata</taxon>
        <taxon>Dinophyceae</taxon>
        <taxon>Suessiales</taxon>
        <taxon>Symbiodiniaceae</taxon>
        <taxon>Effrenium</taxon>
    </lineage>
</organism>
<keyword evidence="1" id="KW-0812">Transmembrane</keyword>
<evidence type="ECO:0000313" key="3">
    <source>
        <dbReference type="Proteomes" id="UP001178507"/>
    </source>
</evidence>